<dbReference type="OrthoDB" id="2155283at2759"/>
<dbReference type="SUPFAM" id="SSF47769">
    <property type="entry name" value="SAM/Pointed domain"/>
    <property type="match status" value="1"/>
</dbReference>
<dbReference type="InterPro" id="IPR013761">
    <property type="entry name" value="SAM/pointed_sf"/>
</dbReference>
<keyword evidence="4" id="KW-1185">Reference proteome</keyword>
<organism evidence="3 4">
    <name type="scientific">Dentiscutata erythropus</name>
    <dbReference type="NCBI Taxonomy" id="1348616"/>
    <lineage>
        <taxon>Eukaryota</taxon>
        <taxon>Fungi</taxon>
        <taxon>Fungi incertae sedis</taxon>
        <taxon>Mucoromycota</taxon>
        <taxon>Glomeromycotina</taxon>
        <taxon>Glomeromycetes</taxon>
        <taxon>Diversisporales</taxon>
        <taxon>Gigasporaceae</taxon>
        <taxon>Dentiscutata</taxon>
    </lineage>
</organism>
<name>A0A9N9JZV7_9GLOM</name>
<feature type="domain" description="SAM" evidence="2">
    <location>
        <begin position="59"/>
        <end position="109"/>
    </location>
</feature>
<dbReference type="Gene3D" id="1.10.150.50">
    <property type="entry name" value="Transcription Factor, Ets-1"/>
    <property type="match status" value="1"/>
</dbReference>
<accession>A0A9N9JZV7</accession>
<dbReference type="AlphaFoldDB" id="A0A9N9JZV7"/>
<dbReference type="Pfam" id="PF07647">
    <property type="entry name" value="SAM_2"/>
    <property type="match status" value="1"/>
</dbReference>
<proteinExistence type="predicted"/>
<feature type="non-terminal residue" evidence="3">
    <location>
        <position position="123"/>
    </location>
</feature>
<comment type="caution">
    <text evidence="3">The sequence shown here is derived from an EMBL/GenBank/DDBJ whole genome shotgun (WGS) entry which is preliminary data.</text>
</comment>
<gene>
    <name evidence="3" type="ORF">DERYTH_LOCUS24265</name>
</gene>
<reference evidence="3" key="1">
    <citation type="submission" date="2021-06" db="EMBL/GenBank/DDBJ databases">
        <authorList>
            <person name="Kallberg Y."/>
            <person name="Tangrot J."/>
            <person name="Rosling A."/>
        </authorList>
    </citation>
    <scope>NUCLEOTIDE SEQUENCE</scope>
    <source>
        <strain evidence="3">MA453B</strain>
    </source>
</reference>
<feature type="region of interest" description="Disordered" evidence="1">
    <location>
        <begin position="1"/>
        <end position="23"/>
    </location>
</feature>
<dbReference type="InterPro" id="IPR001660">
    <property type="entry name" value="SAM"/>
</dbReference>
<evidence type="ECO:0000313" key="3">
    <source>
        <dbReference type="EMBL" id="CAG8805369.1"/>
    </source>
</evidence>
<feature type="non-terminal residue" evidence="3">
    <location>
        <position position="1"/>
    </location>
</feature>
<dbReference type="Proteomes" id="UP000789405">
    <property type="component" value="Unassembled WGS sequence"/>
</dbReference>
<protein>
    <submittedName>
        <fullName evidence="3">13789_t:CDS:1</fullName>
    </submittedName>
</protein>
<sequence>SFKRNLTTTQSITKNTSNSNDNTFTKSNIQEHCISAISAEKIIDRIKFLKENIYNRINYELLEDFPKWLKGLHMQNLAHHFEGKKWQEIKKMDDKHLEKLGITDHVTRSILGSHFWAFDNNKG</sequence>
<dbReference type="EMBL" id="CAJVPY010040036">
    <property type="protein sequence ID" value="CAG8805369.1"/>
    <property type="molecule type" value="Genomic_DNA"/>
</dbReference>
<evidence type="ECO:0000259" key="2">
    <source>
        <dbReference type="Pfam" id="PF07647"/>
    </source>
</evidence>
<evidence type="ECO:0000313" key="4">
    <source>
        <dbReference type="Proteomes" id="UP000789405"/>
    </source>
</evidence>
<evidence type="ECO:0000256" key="1">
    <source>
        <dbReference type="SAM" id="MobiDB-lite"/>
    </source>
</evidence>